<dbReference type="GeneID" id="70294946"/>
<organism evidence="9 10">
    <name type="scientific">Emericellopsis atlantica</name>
    <dbReference type="NCBI Taxonomy" id="2614577"/>
    <lineage>
        <taxon>Eukaryota</taxon>
        <taxon>Fungi</taxon>
        <taxon>Dikarya</taxon>
        <taxon>Ascomycota</taxon>
        <taxon>Pezizomycotina</taxon>
        <taxon>Sordariomycetes</taxon>
        <taxon>Hypocreomycetidae</taxon>
        <taxon>Hypocreales</taxon>
        <taxon>Bionectriaceae</taxon>
        <taxon>Emericellopsis</taxon>
    </lineage>
</organism>
<dbReference type="CDD" id="cd07331">
    <property type="entry name" value="M48C_Oma1_like"/>
    <property type="match status" value="1"/>
</dbReference>
<dbReference type="Pfam" id="PF01435">
    <property type="entry name" value="Peptidase_M48"/>
    <property type="match status" value="1"/>
</dbReference>
<evidence type="ECO:0000256" key="1">
    <source>
        <dbReference type="ARBA" id="ARBA00022670"/>
    </source>
</evidence>
<proteinExistence type="inferred from homology"/>
<protein>
    <submittedName>
        <fullName evidence="9">Peptidase family M48-domain-containing protein</fullName>
    </submittedName>
</protein>
<dbReference type="GO" id="GO:0034982">
    <property type="term" value="P:mitochondrial protein processing"/>
    <property type="evidence" value="ECO:0007669"/>
    <property type="project" value="TreeGrafter"/>
</dbReference>
<keyword evidence="2" id="KW-0479">Metal-binding</keyword>
<evidence type="ECO:0000256" key="6">
    <source>
        <dbReference type="RuleBase" id="RU003983"/>
    </source>
</evidence>
<comment type="similarity">
    <text evidence="6">Belongs to the peptidase M48 family.</text>
</comment>
<dbReference type="GO" id="GO:0004222">
    <property type="term" value="F:metalloendopeptidase activity"/>
    <property type="evidence" value="ECO:0007669"/>
    <property type="project" value="InterPro"/>
</dbReference>
<keyword evidence="7" id="KW-0812">Transmembrane</keyword>
<evidence type="ECO:0000256" key="7">
    <source>
        <dbReference type="SAM" id="Phobius"/>
    </source>
</evidence>
<dbReference type="OrthoDB" id="7464992at2759"/>
<dbReference type="PANTHER" id="PTHR22726:SF1">
    <property type="entry name" value="METALLOENDOPEPTIDASE OMA1, MITOCHONDRIAL"/>
    <property type="match status" value="1"/>
</dbReference>
<keyword evidence="3 6" id="KW-0378">Hydrolase</keyword>
<evidence type="ECO:0000256" key="4">
    <source>
        <dbReference type="ARBA" id="ARBA00022833"/>
    </source>
</evidence>
<gene>
    <name evidence="9" type="ORF">F5Z01DRAFT_663648</name>
</gene>
<dbReference type="GO" id="GO:0005743">
    <property type="term" value="C:mitochondrial inner membrane"/>
    <property type="evidence" value="ECO:0007669"/>
    <property type="project" value="TreeGrafter"/>
</dbReference>
<accession>A0A9P7ZFP0</accession>
<dbReference type="InterPro" id="IPR051156">
    <property type="entry name" value="Mito/Outer_Membr_Metalloprot"/>
</dbReference>
<keyword evidence="7" id="KW-0472">Membrane</keyword>
<keyword evidence="1 6" id="KW-0645">Protease</keyword>
<evidence type="ECO:0000256" key="2">
    <source>
        <dbReference type="ARBA" id="ARBA00022723"/>
    </source>
</evidence>
<dbReference type="Gene3D" id="3.30.2010.10">
    <property type="entry name" value="Metalloproteases ('zincins'), catalytic domain"/>
    <property type="match status" value="1"/>
</dbReference>
<reference evidence="9" key="1">
    <citation type="journal article" date="2021" name="IMA Fungus">
        <title>Genomic characterization of three marine fungi, including Emericellopsis atlantica sp. nov. with signatures of a generalist lifestyle and marine biomass degradation.</title>
        <authorList>
            <person name="Hagestad O.C."/>
            <person name="Hou L."/>
            <person name="Andersen J.H."/>
            <person name="Hansen E.H."/>
            <person name="Altermark B."/>
            <person name="Li C."/>
            <person name="Kuhnert E."/>
            <person name="Cox R.J."/>
            <person name="Crous P.W."/>
            <person name="Spatafora J.W."/>
            <person name="Lail K."/>
            <person name="Amirebrahimi M."/>
            <person name="Lipzen A."/>
            <person name="Pangilinan J."/>
            <person name="Andreopoulos W."/>
            <person name="Hayes R.D."/>
            <person name="Ng V."/>
            <person name="Grigoriev I.V."/>
            <person name="Jackson S.A."/>
            <person name="Sutton T.D.S."/>
            <person name="Dobson A.D.W."/>
            <person name="Rama T."/>
        </authorList>
    </citation>
    <scope>NUCLEOTIDE SEQUENCE</scope>
    <source>
        <strain evidence="9">TS7</strain>
    </source>
</reference>
<sequence>MFRPRLMHRGAAPRSISNLPLLRSTAVPKRPIALVQRSRPSTCRYYRQIPEEEYRRRLAEARPLLSNRRAKTLETIGTTKQHRIFILVCVAAAVVFYFANSQKVPVTGRRRFNFLSEDWLKIFGVSGDAYVQELRREGVQFAPKYDWRYARVMSVMQRLVPVSGQADKDWKVHVILDDGAANAFVTPDGHVFVFSGIINLCGNIDSLATVLGHEIAHNVATHSAERLSAAIIANLTSGSLFLLFGLLPGLTLAGLWTLTGGRYVQSLIYDLPMNRKQETEADYIGLMMMAEACYDPRHSIGFWERMKVVQSQSRGYEVPEMLSTHPSDGSRIEKLTQWLPEAMEKWQASDCHGGQGAIARQFREALSHRRFMGVAW</sequence>
<dbReference type="GO" id="GO:0006515">
    <property type="term" value="P:protein quality control for misfolded or incompletely synthesized proteins"/>
    <property type="evidence" value="ECO:0007669"/>
    <property type="project" value="TreeGrafter"/>
</dbReference>
<evidence type="ECO:0000313" key="10">
    <source>
        <dbReference type="Proteomes" id="UP000887229"/>
    </source>
</evidence>
<comment type="cofactor">
    <cofactor evidence="6">
        <name>Zn(2+)</name>
        <dbReference type="ChEBI" id="CHEBI:29105"/>
    </cofactor>
    <text evidence="6">Binds 1 zinc ion per subunit.</text>
</comment>
<dbReference type="InterPro" id="IPR001915">
    <property type="entry name" value="Peptidase_M48"/>
</dbReference>
<feature type="transmembrane region" description="Helical" evidence="7">
    <location>
        <begin position="240"/>
        <end position="258"/>
    </location>
</feature>
<dbReference type="Proteomes" id="UP000887229">
    <property type="component" value="Unassembled WGS sequence"/>
</dbReference>
<evidence type="ECO:0000313" key="9">
    <source>
        <dbReference type="EMBL" id="KAG9251244.1"/>
    </source>
</evidence>
<comment type="caution">
    <text evidence="9">The sequence shown here is derived from an EMBL/GenBank/DDBJ whole genome shotgun (WGS) entry which is preliminary data.</text>
</comment>
<evidence type="ECO:0000256" key="5">
    <source>
        <dbReference type="ARBA" id="ARBA00023049"/>
    </source>
</evidence>
<evidence type="ECO:0000256" key="3">
    <source>
        <dbReference type="ARBA" id="ARBA00022801"/>
    </source>
</evidence>
<evidence type="ECO:0000259" key="8">
    <source>
        <dbReference type="Pfam" id="PF01435"/>
    </source>
</evidence>
<dbReference type="RefSeq" id="XP_046115168.1">
    <property type="nucleotide sequence ID" value="XM_046264043.1"/>
</dbReference>
<keyword evidence="7" id="KW-1133">Transmembrane helix</keyword>
<keyword evidence="5 6" id="KW-0482">Metalloprotease</keyword>
<keyword evidence="10" id="KW-1185">Reference proteome</keyword>
<dbReference type="EMBL" id="MU251269">
    <property type="protein sequence ID" value="KAG9251244.1"/>
    <property type="molecule type" value="Genomic_DNA"/>
</dbReference>
<dbReference type="PANTHER" id="PTHR22726">
    <property type="entry name" value="METALLOENDOPEPTIDASE OMA1"/>
    <property type="match status" value="1"/>
</dbReference>
<dbReference type="AlphaFoldDB" id="A0A9P7ZFP0"/>
<dbReference type="GO" id="GO:0046872">
    <property type="term" value="F:metal ion binding"/>
    <property type="evidence" value="ECO:0007669"/>
    <property type="project" value="UniProtKB-KW"/>
</dbReference>
<keyword evidence="4 6" id="KW-0862">Zinc</keyword>
<feature type="domain" description="Peptidase M48" evidence="8">
    <location>
        <begin position="148"/>
        <end position="338"/>
    </location>
</feature>
<feature type="transmembrane region" description="Helical" evidence="7">
    <location>
        <begin position="84"/>
        <end position="100"/>
    </location>
</feature>
<name>A0A9P7ZFP0_9HYPO</name>